<dbReference type="RefSeq" id="WP_082610472.1">
    <property type="nucleotide sequence ID" value="NZ_AZDU01000008.1"/>
</dbReference>
<comment type="catalytic activity">
    <reaction evidence="8">
        <text>dihydrourocanate + A = urocanate + AH2</text>
        <dbReference type="Rhea" id="RHEA:36059"/>
        <dbReference type="ChEBI" id="CHEBI:13193"/>
        <dbReference type="ChEBI" id="CHEBI:17499"/>
        <dbReference type="ChEBI" id="CHEBI:27247"/>
        <dbReference type="ChEBI" id="CHEBI:72991"/>
        <dbReference type="EC" id="1.3.99.33"/>
    </reaction>
</comment>
<gene>
    <name evidence="10" type="ORF">FC20_GL001781</name>
</gene>
<dbReference type="InterPro" id="IPR036188">
    <property type="entry name" value="FAD/NAD-bd_sf"/>
</dbReference>
<dbReference type="InterPro" id="IPR007329">
    <property type="entry name" value="FMN-bd"/>
</dbReference>
<organism evidence="10 11">
    <name type="scientific">Lactobacillus equicursoris DSM 19284 = JCM 14600 = CIP 110162</name>
    <dbReference type="NCBI Taxonomy" id="1293597"/>
    <lineage>
        <taxon>Bacteria</taxon>
        <taxon>Bacillati</taxon>
        <taxon>Bacillota</taxon>
        <taxon>Bacilli</taxon>
        <taxon>Lactobacillales</taxon>
        <taxon>Lactobacillaceae</taxon>
        <taxon>Lactobacillus</taxon>
    </lineage>
</organism>
<accession>A0A0R1MF48</accession>
<dbReference type="SUPFAM" id="SSF56425">
    <property type="entry name" value="Succinate dehydrogenase/fumarate reductase flavoprotein, catalytic domain"/>
    <property type="match status" value="1"/>
</dbReference>
<dbReference type="SMART" id="SM00900">
    <property type="entry name" value="FMN_bind"/>
    <property type="match status" value="1"/>
</dbReference>
<comment type="caution">
    <text evidence="10">The sequence shown here is derived from an EMBL/GenBank/DDBJ whole genome shotgun (WGS) entry which is preliminary data.</text>
</comment>
<dbReference type="GO" id="GO:0010181">
    <property type="term" value="F:FMN binding"/>
    <property type="evidence" value="ECO:0007669"/>
    <property type="project" value="InterPro"/>
</dbReference>
<evidence type="ECO:0000256" key="1">
    <source>
        <dbReference type="ARBA" id="ARBA00001917"/>
    </source>
</evidence>
<dbReference type="AlphaFoldDB" id="A0A0R1MF48"/>
<dbReference type="Gene3D" id="3.50.50.60">
    <property type="entry name" value="FAD/NAD(P)-binding domain"/>
    <property type="match status" value="1"/>
</dbReference>
<sequence>MSYQDGKYQTEAEGLHGPVKVATTITDGKISAVEVLVGAGEYQSKANEVIADEIIASQSTEVDAVSGATVSSNAIMTAVKKALKEASGESQDKTKEELTTDLAIVAAGPAGLAAAVAAAEQGVKVLVFEKEKITGGTANMGMGPLGINTKIQKANFNEISVAEALKNQMEYTHYRVNGRLVARYFKQSASTIDWLEGMGVKFAGAFRYFKESNATWHIVDPGDGKIGPGCASAMNKALTKRAEELGVKFYLETPVKQLLTKEGKVTGLLAESEEAEYTVQAKAVVVATGGYGSSAEMLKERQGFDLDKNFFTFNVPGIKGEGLKMMWQAGAQKYGDTVEMIYILPHNLEYMVADGVLRQPNLMINQDGDRFMDEGMLGNTTFSGNAMFLQPGHYAYVIMDRAILKQYQDEGPDIMDIVHPAAGFKLLDPVIKKAEENGYEAIITADTVAELAEKLAIPVDKLQKTIDDYNSYCDHGQDPDFFKNPDYLHKLTGEGGYLVGKFYSGAYGTVGGVKIDENCQVLDDDDKVIPGLYSAGSDANTIYADSYNFTLPGNTMGFAVNSGRIAGLEAAKYIAK</sequence>
<dbReference type="PANTHER" id="PTHR43400">
    <property type="entry name" value="FUMARATE REDUCTASE"/>
    <property type="match status" value="1"/>
</dbReference>
<evidence type="ECO:0000256" key="7">
    <source>
        <dbReference type="ARBA" id="ARBA00023002"/>
    </source>
</evidence>
<reference evidence="10 11" key="1">
    <citation type="journal article" date="2015" name="Genome Announc.">
        <title>Expanding the biotechnology potential of lactobacilli through comparative genomics of 213 strains and associated genera.</title>
        <authorList>
            <person name="Sun Z."/>
            <person name="Harris H.M."/>
            <person name="McCann A."/>
            <person name="Guo C."/>
            <person name="Argimon S."/>
            <person name="Zhang W."/>
            <person name="Yang X."/>
            <person name="Jeffery I.B."/>
            <person name="Cooney J.C."/>
            <person name="Kagawa T.F."/>
            <person name="Liu W."/>
            <person name="Song Y."/>
            <person name="Salvetti E."/>
            <person name="Wrobel A."/>
            <person name="Rasinkangas P."/>
            <person name="Parkhill J."/>
            <person name="Rea M.C."/>
            <person name="O'Sullivan O."/>
            <person name="Ritari J."/>
            <person name="Douillard F.P."/>
            <person name="Paul Ross R."/>
            <person name="Yang R."/>
            <person name="Briner A.E."/>
            <person name="Felis G.E."/>
            <person name="de Vos W.M."/>
            <person name="Barrangou R."/>
            <person name="Klaenhammer T.R."/>
            <person name="Caufield P.W."/>
            <person name="Cui Y."/>
            <person name="Zhang H."/>
            <person name="O'Toole P.W."/>
        </authorList>
    </citation>
    <scope>NUCLEOTIDE SEQUENCE [LARGE SCALE GENOMIC DNA]</scope>
    <source>
        <strain evidence="10 11">DSM 19284</strain>
    </source>
</reference>
<evidence type="ECO:0000256" key="3">
    <source>
        <dbReference type="ARBA" id="ARBA00013137"/>
    </source>
</evidence>
<evidence type="ECO:0000256" key="5">
    <source>
        <dbReference type="ARBA" id="ARBA00022630"/>
    </source>
</evidence>
<dbReference type="EC" id="1.3.99.33" evidence="3"/>
<evidence type="ECO:0000313" key="11">
    <source>
        <dbReference type="Proteomes" id="UP000051074"/>
    </source>
</evidence>
<dbReference type="Gene3D" id="3.90.700.10">
    <property type="entry name" value="Succinate dehydrogenase/fumarate reductase flavoprotein, catalytic domain"/>
    <property type="match status" value="1"/>
</dbReference>
<dbReference type="InterPro" id="IPR003953">
    <property type="entry name" value="FAD-dep_OxRdtase_2_FAD-bd"/>
</dbReference>
<dbReference type="Pfam" id="PF04205">
    <property type="entry name" value="FMN_bind"/>
    <property type="match status" value="1"/>
</dbReference>
<evidence type="ECO:0000256" key="4">
    <source>
        <dbReference type="ARBA" id="ARBA00015872"/>
    </source>
</evidence>
<evidence type="ECO:0000259" key="9">
    <source>
        <dbReference type="SMART" id="SM00900"/>
    </source>
</evidence>
<protein>
    <recommendedName>
        <fullName evidence="4">Urocanate reductase</fullName>
        <ecNumber evidence="3">1.3.99.33</ecNumber>
    </recommendedName>
</protein>
<keyword evidence="5" id="KW-0285">Flavoprotein</keyword>
<dbReference type="SUPFAM" id="SSF51905">
    <property type="entry name" value="FAD/NAD(P)-binding domain"/>
    <property type="match status" value="1"/>
</dbReference>
<dbReference type="PRINTS" id="PR00411">
    <property type="entry name" value="PNDRDTASEI"/>
</dbReference>
<dbReference type="EMBL" id="AZDU01000008">
    <property type="protein sequence ID" value="KRL02955.1"/>
    <property type="molecule type" value="Genomic_DNA"/>
</dbReference>
<dbReference type="Gene3D" id="3.90.1010.20">
    <property type="match status" value="1"/>
</dbReference>
<dbReference type="PATRIC" id="fig|1293597.4.peg.1901"/>
<comment type="cofactor">
    <cofactor evidence="2">
        <name>FAD</name>
        <dbReference type="ChEBI" id="CHEBI:57692"/>
    </cofactor>
</comment>
<dbReference type="Pfam" id="PF00890">
    <property type="entry name" value="FAD_binding_2"/>
    <property type="match status" value="1"/>
</dbReference>
<proteinExistence type="predicted"/>
<evidence type="ECO:0000256" key="8">
    <source>
        <dbReference type="ARBA" id="ARBA00049922"/>
    </source>
</evidence>
<keyword evidence="7" id="KW-0560">Oxidoreductase</keyword>
<comment type="cofactor">
    <cofactor evidence="1">
        <name>FMN</name>
        <dbReference type="ChEBI" id="CHEBI:58210"/>
    </cofactor>
</comment>
<dbReference type="InterPro" id="IPR027477">
    <property type="entry name" value="Succ_DH/fumarate_Rdtase_cat_sf"/>
</dbReference>
<dbReference type="eggNOG" id="COG1053">
    <property type="taxonomic scope" value="Bacteria"/>
</dbReference>
<evidence type="ECO:0000256" key="6">
    <source>
        <dbReference type="ARBA" id="ARBA00022827"/>
    </source>
</evidence>
<dbReference type="GO" id="GO:0008202">
    <property type="term" value="P:steroid metabolic process"/>
    <property type="evidence" value="ECO:0007669"/>
    <property type="project" value="UniProtKB-ARBA"/>
</dbReference>
<dbReference type="InterPro" id="IPR050315">
    <property type="entry name" value="FAD-oxidoreductase_2"/>
</dbReference>
<evidence type="ECO:0000313" key="10">
    <source>
        <dbReference type="EMBL" id="KRL02955.1"/>
    </source>
</evidence>
<dbReference type="Proteomes" id="UP000051074">
    <property type="component" value="Unassembled WGS sequence"/>
</dbReference>
<feature type="domain" description="FMN-binding" evidence="9">
    <location>
        <begin position="14"/>
        <end position="86"/>
    </location>
</feature>
<dbReference type="PANTHER" id="PTHR43400:SF10">
    <property type="entry name" value="3-OXOSTEROID 1-DEHYDROGENASE"/>
    <property type="match status" value="1"/>
</dbReference>
<dbReference type="GO" id="GO:0033765">
    <property type="term" value="F:steroid dehydrogenase activity, acting on the CH-CH group of donors"/>
    <property type="evidence" value="ECO:0007669"/>
    <property type="project" value="UniProtKB-ARBA"/>
</dbReference>
<evidence type="ECO:0000256" key="2">
    <source>
        <dbReference type="ARBA" id="ARBA00001974"/>
    </source>
</evidence>
<dbReference type="GO" id="GO:0016020">
    <property type="term" value="C:membrane"/>
    <property type="evidence" value="ECO:0007669"/>
    <property type="project" value="InterPro"/>
</dbReference>
<keyword evidence="6" id="KW-0274">FAD</keyword>
<name>A0A0R1MF48_9LACO</name>
<dbReference type="STRING" id="1293597.FC20_GL001781"/>
<keyword evidence="11" id="KW-1185">Reference proteome</keyword>